<dbReference type="InterPro" id="IPR035906">
    <property type="entry name" value="MetI-like_sf"/>
</dbReference>
<dbReference type="PANTHER" id="PTHR42929">
    <property type="entry name" value="INNER MEMBRANE ABC TRANSPORTER PERMEASE PROTEIN YDCU-RELATED-RELATED"/>
    <property type="match status" value="1"/>
</dbReference>
<comment type="subcellular location">
    <subcellularLocation>
        <location evidence="1 8">Cell membrane</location>
        <topology evidence="1 8">Multi-pass membrane protein</topology>
    </subcellularLocation>
</comment>
<name>A0A5J6N5M1_9PROT</name>
<evidence type="ECO:0000256" key="5">
    <source>
        <dbReference type="ARBA" id="ARBA00022692"/>
    </source>
</evidence>
<feature type="transmembrane region" description="Helical" evidence="8">
    <location>
        <begin position="254"/>
        <end position="276"/>
    </location>
</feature>
<feature type="domain" description="ABC transmembrane type-1" evidence="9">
    <location>
        <begin position="71"/>
        <end position="277"/>
    </location>
</feature>
<feature type="transmembrane region" description="Helical" evidence="8">
    <location>
        <begin position="200"/>
        <end position="222"/>
    </location>
</feature>
<evidence type="ECO:0000256" key="1">
    <source>
        <dbReference type="ARBA" id="ARBA00004651"/>
    </source>
</evidence>
<comment type="similarity">
    <text evidence="2">Belongs to the binding-protein-dependent transport system permease family. CysTW subfamily.</text>
</comment>
<evidence type="ECO:0000256" key="3">
    <source>
        <dbReference type="ARBA" id="ARBA00022448"/>
    </source>
</evidence>
<dbReference type="KEGG" id="hadh:FRZ61_46480"/>
<dbReference type="OrthoDB" id="7915284at2"/>
<dbReference type="GO" id="GO:0005886">
    <property type="term" value="C:plasma membrane"/>
    <property type="evidence" value="ECO:0007669"/>
    <property type="project" value="UniProtKB-SubCell"/>
</dbReference>
<dbReference type="AlphaFoldDB" id="A0A5J6N5M1"/>
<proteinExistence type="inferred from homology"/>
<dbReference type="CDD" id="cd06261">
    <property type="entry name" value="TM_PBP2"/>
    <property type="match status" value="1"/>
</dbReference>
<keyword evidence="7 8" id="KW-0472">Membrane</keyword>
<dbReference type="EMBL" id="CP042582">
    <property type="protein sequence ID" value="QEX24707.1"/>
    <property type="molecule type" value="Genomic_DNA"/>
</dbReference>
<protein>
    <submittedName>
        <fullName evidence="10">ABC transporter permease</fullName>
    </submittedName>
</protein>
<feature type="transmembrane region" description="Helical" evidence="8">
    <location>
        <begin position="156"/>
        <end position="179"/>
    </location>
</feature>
<keyword evidence="4" id="KW-1003">Cell membrane</keyword>
<feature type="transmembrane region" description="Helical" evidence="8">
    <location>
        <begin position="70"/>
        <end position="96"/>
    </location>
</feature>
<evidence type="ECO:0000256" key="4">
    <source>
        <dbReference type="ARBA" id="ARBA00022475"/>
    </source>
</evidence>
<dbReference type="GO" id="GO:0055085">
    <property type="term" value="P:transmembrane transport"/>
    <property type="evidence" value="ECO:0007669"/>
    <property type="project" value="InterPro"/>
</dbReference>
<evidence type="ECO:0000256" key="8">
    <source>
        <dbReference type="RuleBase" id="RU363032"/>
    </source>
</evidence>
<organism evidence="10 11">
    <name type="scientific">Hypericibacter adhaerens</name>
    <dbReference type="NCBI Taxonomy" id="2602016"/>
    <lineage>
        <taxon>Bacteria</taxon>
        <taxon>Pseudomonadati</taxon>
        <taxon>Pseudomonadota</taxon>
        <taxon>Alphaproteobacteria</taxon>
        <taxon>Rhodospirillales</taxon>
        <taxon>Dongiaceae</taxon>
        <taxon>Hypericibacter</taxon>
    </lineage>
</organism>
<evidence type="ECO:0000256" key="7">
    <source>
        <dbReference type="ARBA" id="ARBA00023136"/>
    </source>
</evidence>
<evidence type="ECO:0000256" key="2">
    <source>
        <dbReference type="ARBA" id="ARBA00007069"/>
    </source>
</evidence>
<dbReference type="InterPro" id="IPR000515">
    <property type="entry name" value="MetI-like"/>
</dbReference>
<reference evidence="10 11" key="1">
    <citation type="submission" date="2019-08" db="EMBL/GenBank/DDBJ databases">
        <title>Hyperibacter terrae gen. nov., sp. nov. and Hyperibacter viscosus sp. nov., two new members in the family Rhodospirillaceae isolated from the rhizosphere of Hypericum perforatum.</title>
        <authorList>
            <person name="Noviana Z."/>
        </authorList>
    </citation>
    <scope>NUCLEOTIDE SEQUENCE [LARGE SCALE GENOMIC DNA]</scope>
    <source>
        <strain evidence="10 11">R5959</strain>
    </source>
</reference>
<keyword evidence="3 8" id="KW-0813">Transport</keyword>
<dbReference type="SUPFAM" id="SSF161098">
    <property type="entry name" value="MetI-like"/>
    <property type="match status" value="1"/>
</dbReference>
<dbReference type="PROSITE" id="PS50928">
    <property type="entry name" value="ABC_TM1"/>
    <property type="match status" value="1"/>
</dbReference>
<evidence type="ECO:0000256" key="6">
    <source>
        <dbReference type="ARBA" id="ARBA00022989"/>
    </source>
</evidence>
<evidence type="ECO:0000313" key="11">
    <source>
        <dbReference type="Proteomes" id="UP000325797"/>
    </source>
</evidence>
<keyword evidence="6 8" id="KW-1133">Transmembrane helix</keyword>
<dbReference type="Gene3D" id="1.10.3720.10">
    <property type="entry name" value="MetI-like"/>
    <property type="match status" value="1"/>
</dbReference>
<evidence type="ECO:0000313" key="10">
    <source>
        <dbReference type="EMBL" id="QEX24707.1"/>
    </source>
</evidence>
<gene>
    <name evidence="10" type="ORF">FRZ61_46480</name>
</gene>
<feature type="transmembrane region" description="Helical" evidence="8">
    <location>
        <begin position="29"/>
        <end position="49"/>
    </location>
</feature>
<sequence>MRSLTLSLVLRPWVRSTRASGLVLAMPALLLLSALFVLPVLILLSRSFLEPQAGFQNYAELLGSASYRTILLNTFIVSTTVTLVTLAIGFPVAWLLAVVPRVWGLLIFAVILLSMWTNLLTRTFAWMILLQSTGVINRALMALGLIQAPLALTNNLIGITIGMTYIMFPFVILPLYATMKAMDPDVLRAASLCGASRLQCFLHVFLPSCASGIVAGCLMVFVMSLGYFVTPVLLGGPAYMMLAELIVQLIQSMLNWGLGAAAAFILFAVTLGLYALQIRLFDPLAGSRKG</sequence>
<dbReference type="RefSeq" id="WP_151119961.1">
    <property type="nucleotide sequence ID" value="NZ_CP042582.1"/>
</dbReference>
<keyword evidence="5 8" id="KW-0812">Transmembrane</keyword>
<accession>A0A5J6N5M1</accession>
<feature type="transmembrane region" description="Helical" evidence="8">
    <location>
        <begin position="228"/>
        <end position="247"/>
    </location>
</feature>
<dbReference type="Pfam" id="PF00528">
    <property type="entry name" value="BPD_transp_1"/>
    <property type="match status" value="1"/>
</dbReference>
<keyword evidence="11" id="KW-1185">Reference proteome</keyword>
<evidence type="ECO:0000259" key="9">
    <source>
        <dbReference type="PROSITE" id="PS50928"/>
    </source>
</evidence>
<dbReference type="Proteomes" id="UP000325797">
    <property type="component" value="Chromosome"/>
</dbReference>
<dbReference type="PANTHER" id="PTHR42929:SF5">
    <property type="entry name" value="ABC TRANSPORTER PERMEASE PROTEIN"/>
    <property type="match status" value="1"/>
</dbReference>
<feature type="transmembrane region" description="Helical" evidence="8">
    <location>
        <begin position="102"/>
        <end position="121"/>
    </location>
</feature>